<gene>
    <name evidence="5" type="ORF">CPter291_0223</name>
</gene>
<feature type="chain" id="PRO_5046804542" evidence="3">
    <location>
        <begin position="31"/>
        <end position="327"/>
    </location>
</feature>
<evidence type="ECO:0000256" key="3">
    <source>
        <dbReference type="SAM" id="SignalP"/>
    </source>
</evidence>
<reference evidence="5 6" key="1">
    <citation type="submission" date="2015-11" db="EMBL/GenBank/DDBJ databases">
        <title>Exploring the genomic traits of fungus-feeding bacterial genus Collimonas.</title>
        <authorList>
            <person name="Song C."/>
            <person name="Schmidt R."/>
            <person name="de Jager V."/>
            <person name="Krzyzanowska D."/>
            <person name="Jongedijk E."/>
            <person name="Cankar K."/>
            <person name="Beekwilder J."/>
            <person name="van Veen A."/>
            <person name="de Boer W."/>
            <person name="van Veen J.A."/>
            <person name="Garbeva P."/>
        </authorList>
    </citation>
    <scope>NUCLEOTIDE SEQUENCE [LARGE SCALE GENOMIC DNA]</scope>
    <source>
        <strain evidence="5 6">Ter291</strain>
    </source>
</reference>
<name>A0ABM5Z0H7_9BURK</name>
<evidence type="ECO:0000313" key="5">
    <source>
        <dbReference type="EMBL" id="AMP12519.1"/>
    </source>
</evidence>
<keyword evidence="3" id="KW-0732">Signal</keyword>
<keyword evidence="1 5" id="KW-0378">Hydrolase</keyword>
<dbReference type="PANTHER" id="PTHR12304">
    <property type="entry name" value="INOSINE-URIDINE PREFERRING NUCLEOSIDE HYDROLASE"/>
    <property type="match status" value="1"/>
</dbReference>
<dbReference type="EMBL" id="CP013236">
    <property type="protein sequence ID" value="AMP12519.1"/>
    <property type="molecule type" value="Genomic_DNA"/>
</dbReference>
<dbReference type="Pfam" id="PF01156">
    <property type="entry name" value="IU_nuc_hydro"/>
    <property type="match status" value="1"/>
</dbReference>
<feature type="signal peptide" evidence="3">
    <location>
        <begin position="1"/>
        <end position="30"/>
    </location>
</feature>
<feature type="domain" description="Inosine/uridine-preferring nucleoside hydrolase" evidence="4">
    <location>
        <begin position="39"/>
        <end position="319"/>
    </location>
</feature>
<dbReference type="PANTHER" id="PTHR12304:SF4">
    <property type="entry name" value="URIDINE NUCLEOSIDASE"/>
    <property type="match status" value="1"/>
</dbReference>
<keyword evidence="2" id="KW-0326">Glycosidase</keyword>
<organism evidence="5 6">
    <name type="scientific">Collimonas pratensis</name>
    <dbReference type="NCBI Taxonomy" id="279113"/>
    <lineage>
        <taxon>Bacteria</taxon>
        <taxon>Pseudomonadati</taxon>
        <taxon>Pseudomonadota</taxon>
        <taxon>Betaproteobacteria</taxon>
        <taxon>Burkholderiales</taxon>
        <taxon>Oxalobacteraceae</taxon>
        <taxon>Collimonas</taxon>
    </lineage>
</organism>
<dbReference type="InterPro" id="IPR036452">
    <property type="entry name" value="Ribo_hydro-like"/>
</dbReference>
<dbReference type="RefSeq" id="WP_062111485.1">
    <property type="nucleotide sequence ID" value="NZ_CP013236.1"/>
</dbReference>
<proteinExistence type="predicted"/>
<protein>
    <submittedName>
        <fullName evidence="5">Inosine-uridine preferring nucleoside hydrolase family protein</fullName>
    </submittedName>
</protein>
<dbReference type="Gene3D" id="3.90.245.10">
    <property type="entry name" value="Ribonucleoside hydrolase-like"/>
    <property type="match status" value="1"/>
</dbReference>
<evidence type="ECO:0000313" key="6">
    <source>
        <dbReference type="Proteomes" id="UP000074914"/>
    </source>
</evidence>
<sequence>MPAWTRNILNAILPAAAVTLALLFAQSTHAAPAAATEQVIVDTDIGDDIDDAFAVALLLNSPEFEILGFTTAWGDTGLRAQLLERLLRETGHGKIPVARGIATTSMTPFTQARWAQRGSLPAQTAPAADFLLQQIRLHPGQITLIALGPLTNIGAAIARDPATFRQLKRVVLMGGSVRVGYRKSEYVASRPPDKEYNIAADTPAAQKLFSSGVPIVMMPLDSTQVRLDAVERNALFGHGSALTDALTLLYHQWTDSYQPWSSDTPTLFDVVPVAYLADRRICPTTALRIAVDPEGYTREEAGAANAEVCLALDKPRFLDLFTQRLLQ</sequence>
<evidence type="ECO:0000256" key="1">
    <source>
        <dbReference type="ARBA" id="ARBA00022801"/>
    </source>
</evidence>
<accession>A0ABM5Z0H7</accession>
<dbReference type="SUPFAM" id="SSF53590">
    <property type="entry name" value="Nucleoside hydrolase"/>
    <property type="match status" value="1"/>
</dbReference>
<dbReference type="GO" id="GO:0016787">
    <property type="term" value="F:hydrolase activity"/>
    <property type="evidence" value="ECO:0007669"/>
    <property type="project" value="UniProtKB-KW"/>
</dbReference>
<keyword evidence="6" id="KW-1185">Reference proteome</keyword>
<evidence type="ECO:0000256" key="2">
    <source>
        <dbReference type="ARBA" id="ARBA00023295"/>
    </source>
</evidence>
<evidence type="ECO:0000259" key="4">
    <source>
        <dbReference type="Pfam" id="PF01156"/>
    </source>
</evidence>
<dbReference type="InterPro" id="IPR023186">
    <property type="entry name" value="IUNH"/>
</dbReference>
<dbReference type="Proteomes" id="UP000074914">
    <property type="component" value="Chromosome"/>
</dbReference>
<dbReference type="InterPro" id="IPR001910">
    <property type="entry name" value="Inosine/uridine_hydrolase_dom"/>
</dbReference>